<gene>
    <name evidence="1" type="ORF">dnm_050970</name>
</gene>
<dbReference type="EMBL" id="CP061800">
    <property type="protein sequence ID" value="QTA89049.1"/>
    <property type="molecule type" value="Genomic_DNA"/>
</dbReference>
<sequence>MPQITSEKCVLLAKKIEKILINGLNLSNDVLHYIDSTFSNPSVKELEALINDASDCEKDSLLELIFFPDESVQVQLEEILERHDFQKQDNDRVINCLLLQPPETMFYFSDNRGVLKILMPDWVAEQFISRLNISKKLDKRLAQAIKRHVSEKYRQRFKVMLRNTRFVPTENKTLFLCRFFENTDAESDDIIRQLNFILEFLDELRDDRDIFQSLADKKRFCFQHLQNLVKFEEQLQKTNMETLILQGVRSPYTSRADMLEKITIIDTVCLSIFGKTAYSSPDYGSLDLGEYYGEADMERMIRTLS</sequence>
<dbReference type="KEGG" id="dmm:dnm_050970"/>
<reference evidence="1" key="1">
    <citation type="journal article" date="2021" name="Microb. Physiol.">
        <title>Proteogenomic Insights into the Physiology of Marine, Sulfate-Reducing, Filamentous Desulfonema limicola and Desulfonema magnum.</title>
        <authorList>
            <person name="Schnaars V."/>
            <person name="Wohlbrand L."/>
            <person name="Scheve S."/>
            <person name="Hinrichs C."/>
            <person name="Reinhardt R."/>
            <person name="Rabus R."/>
        </authorList>
    </citation>
    <scope>NUCLEOTIDE SEQUENCE</scope>
    <source>
        <strain evidence="1">4be13</strain>
    </source>
</reference>
<protein>
    <submittedName>
        <fullName evidence="1">Uncharacterized protein</fullName>
    </submittedName>
</protein>
<accession>A0A975BPZ6</accession>
<name>A0A975BPZ6_9BACT</name>
<evidence type="ECO:0000313" key="1">
    <source>
        <dbReference type="EMBL" id="QTA89049.1"/>
    </source>
</evidence>
<dbReference type="RefSeq" id="WP_207677842.1">
    <property type="nucleotide sequence ID" value="NZ_CP061800.1"/>
</dbReference>
<evidence type="ECO:0000313" key="2">
    <source>
        <dbReference type="Proteomes" id="UP000663722"/>
    </source>
</evidence>
<organism evidence="1 2">
    <name type="scientific">Desulfonema magnum</name>
    <dbReference type="NCBI Taxonomy" id="45655"/>
    <lineage>
        <taxon>Bacteria</taxon>
        <taxon>Pseudomonadati</taxon>
        <taxon>Thermodesulfobacteriota</taxon>
        <taxon>Desulfobacteria</taxon>
        <taxon>Desulfobacterales</taxon>
        <taxon>Desulfococcaceae</taxon>
        <taxon>Desulfonema</taxon>
    </lineage>
</organism>
<proteinExistence type="predicted"/>
<dbReference type="AlphaFoldDB" id="A0A975BPZ6"/>
<keyword evidence="2" id="KW-1185">Reference proteome</keyword>
<dbReference type="Proteomes" id="UP000663722">
    <property type="component" value="Chromosome"/>
</dbReference>